<reference evidence="3" key="2">
    <citation type="submission" date="2023-06" db="EMBL/GenBank/DDBJ databases">
        <authorList>
            <person name="Swenson N.G."/>
            <person name="Wegrzyn J.L."/>
            <person name="Mcevoy S.L."/>
        </authorList>
    </citation>
    <scope>NUCLEOTIDE SEQUENCE</scope>
    <source>
        <strain evidence="3">NS2018</strain>
        <tissue evidence="3">Leaf</tissue>
    </source>
</reference>
<keyword evidence="4" id="KW-1185">Reference proteome</keyword>
<dbReference type="Pfam" id="PF01535">
    <property type="entry name" value="PPR"/>
    <property type="match status" value="1"/>
</dbReference>
<feature type="repeat" description="PPR" evidence="2">
    <location>
        <begin position="69"/>
        <end position="103"/>
    </location>
</feature>
<evidence type="ECO:0000313" key="4">
    <source>
        <dbReference type="Proteomes" id="UP001168877"/>
    </source>
</evidence>
<dbReference type="NCBIfam" id="TIGR00756">
    <property type="entry name" value="PPR"/>
    <property type="match status" value="1"/>
</dbReference>
<gene>
    <name evidence="3" type="ORF">LWI29_003854</name>
</gene>
<dbReference type="AlphaFoldDB" id="A0AA39S1A1"/>
<proteinExistence type="predicted"/>
<comment type="caution">
    <text evidence="3">The sequence shown here is derived from an EMBL/GenBank/DDBJ whole genome shotgun (WGS) entry which is preliminary data.</text>
</comment>
<sequence length="124" mass="14738">MTYEEHPLKILDLKQHVLRTRVFSFVKVQWRNHPIEEATWEQEEEMKEKYHQLFETQAQNLFNDMPRENVIACNSIIHGYVQNRCAREAVKLFKELNSDPFERFHDGMFILATIIGACADLATR</sequence>
<dbReference type="InterPro" id="IPR011990">
    <property type="entry name" value="TPR-like_helical_dom_sf"/>
</dbReference>
<dbReference type="InterPro" id="IPR016197">
    <property type="entry name" value="Chromo-like_dom_sf"/>
</dbReference>
<dbReference type="EMBL" id="JAUESC010000381">
    <property type="protein sequence ID" value="KAK0588661.1"/>
    <property type="molecule type" value="Genomic_DNA"/>
</dbReference>
<evidence type="ECO:0008006" key="5">
    <source>
        <dbReference type="Google" id="ProtNLM"/>
    </source>
</evidence>
<dbReference type="SUPFAM" id="SSF54160">
    <property type="entry name" value="Chromo domain-like"/>
    <property type="match status" value="1"/>
</dbReference>
<dbReference type="PROSITE" id="PS51375">
    <property type="entry name" value="PPR"/>
    <property type="match status" value="1"/>
</dbReference>
<keyword evidence="1" id="KW-0677">Repeat</keyword>
<protein>
    <recommendedName>
        <fullName evidence="5">Chromo domain-containing protein</fullName>
    </recommendedName>
</protein>
<evidence type="ECO:0000256" key="1">
    <source>
        <dbReference type="ARBA" id="ARBA00022737"/>
    </source>
</evidence>
<reference evidence="3" key="1">
    <citation type="journal article" date="2022" name="Plant J.">
        <title>Strategies of tolerance reflected in two North American maple genomes.</title>
        <authorList>
            <person name="McEvoy S.L."/>
            <person name="Sezen U.U."/>
            <person name="Trouern-Trend A."/>
            <person name="McMahon S.M."/>
            <person name="Schaberg P.G."/>
            <person name="Yang J."/>
            <person name="Wegrzyn J.L."/>
            <person name="Swenson N.G."/>
        </authorList>
    </citation>
    <scope>NUCLEOTIDE SEQUENCE</scope>
    <source>
        <strain evidence="3">NS2018</strain>
    </source>
</reference>
<organism evidence="3 4">
    <name type="scientific">Acer saccharum</name>
    <name type="common">Sugar maple</name>
    <dbReference type="NCBI Taxonomy" id="4024"/>
    <lineage>
        <taxon>Eukaryota</taxon>
        <taxon>Viridiplantae</taxon>
        <taxon>Streptophyta</taxon>
        <taxon>Embryophyta</taxon>
        <taxon>Tracheophyta</taxon>
        <taxon>Spermatophyta</taxon>
        <taxon>Magnoliopsida</taxon>
        <taxon>eudicotyledons</taxon>
        <taxon>Gunneridae</taxon>
        <taxon>Pentapetalae</taxon>
        <taxon>rosids</taxon>
        <taxon>malvids</taxon>
        <taxon>Sapindales</taxon>
        <taxon>Sapindaceae</taxon>
        <taxon>Hippocastanoideae</taxon>
        <taxon>Acereae</taxon>
        <taxon>Acer</taxon>
    </lineage>
</organism>
<evidence type="ECO:0000313" key="3">
    <source>
        <dbReference type="EMBL" id="KAK0588661.1"/>
    </source>
</evidence>
<dbReference type="InterPro" id="IPR002885">
    <property type="entry name" value="PPR_rpt"/>
</dbReference>
<dbReference type="Proteomes" id="UP001168877">
    <property type="component" value="Unassembled WGS sequence"/>
</dbReference>
<name>A0AA39S1A1_ACESA</name>
<dbReference type="Gene3D" id="1.25.40.10">
    <property type="entry name" value="Tetratricopeptide repeat domain"/>
    <property type="match status" value="1"/>
</dbReference>
<evidence type="ECO:0000256" key="2">
    <source>
        <dbReference type="PROSITE-ProRule" id="PRU00708"/>
    </source>
</evidence>
<accession>A0AA39S1A1</accession>